<evidence type="ECO:0000256" key="11">
    <source>
        <dbReference type="ARBA" id="ARBA00034617"/>
    </source>
</evidence>
<dbReference type="EC" id="5.6.2.4" evidence="12"/>
<comment type="catalytic activity">
    <reaction evidence="13">
        <text>ATP + H2O = ADP + phosphate + H(+)</text>
        <dbReference type="Rhea" id="RHEA:13065"/>
        <dbReference type="ChEBI" id="CHEBI:15377"/>
        <dbReference type="ChEBI" id="CHEBI:15378"/>
        <dbReference type="ChEBI" id="CHEBI:30616"/>
        <dbReference type="ChEBI" id="CHEBI:43474"/>
        <dbReference type="ChEBI" id="CHEBI:456216"/>
        <dbReference type="EC" id="5.6.2.4"/>
    </reaction>
</comment>
<dbReference type="NCBIfam" id="NF010485">
    <property type="entry name" value="PRK13909.1-2"/>
    <property type="match status" value="1"/>
</dbReference>
<sequence>MGGFENNLAYEASAGSGKTFMLVVRYLSLLFQGADPAKILALTFTNKAAYEMQERIVVTLEELEKRNELYEIMKVTNLSKEDILLARQKILEQFLNSHTKIMTIDSFFTQILRKFSLYVSLMPDFSTASSQHQIKLILRFLKEVDVARKTQILIDLSLDSRKRLNDIFSLLDQFYEKKQEFSHIKFFPQKTYPFEQEALEALNKLKEIVLGCEKASATVKKAVNAENFEELLSKTWIERESLDYRTFSKCFVPEMDTHLQTIKNAIKNYYQAREQNFFYALNELVLLYEKAKKALYQDDGELSFSDVTVLVYHLLKERIDSEFLYFRLDTHIEHILLDEFQDTSILQYEILKPLIDEILSGEGIFEDGSFFFVGDIKQSIYRFRGGVSALFENVAKECGTKVEPLLMSYRSKENIVAFVNDCFREKIKNYEDQLSQEDAKGGYVAVLQNDEVLEGVVDEVKNLLSLGYEVGDIAILCATNKDGDVIKEVLENEGIEVVTETTTKLIAQRSIEAILEYLKYLYFEEDIYRYNFFSLIQQEIKEIPKIDLNTRSLVDVIRNVVNEYRLFENDFHILRFLDVVQKYPDIESLLFEYERLDTPAASTDLQGVRVLTIHKSKGLEFENVIVMDRLTKEPPKRDTIIYEYDGIQLQNLYFRMSGRDKVDTSYRYALEKEKKLVYEDTLNALYVAFTRAKENLFIIQKVKDSSFRSLELTPFTLGTLVKKEKDTQHKKSTYTPLKYQPLSYGIQDDILMQDEEEEEGDFYAQHFGLALHYMLEMMGEFSLEYIDDAKDMMLNKYGYFLQKEEVEDIINRVKMLILNPTFLTLIQGDIYKEKGIKYKQNLYYLDLLVKDKKEYRVIDYKSSLLHQTTHQKQVKNYKVALQNITKKSVQGYICYVLKEKIEFIKVP</sequence>
<dbReference type="SUPFAM" id="SSF52980">
    <property type="entry name" value="Restriction endonuclease-like"/>
    <property type="match status" value="1"/>
</dbReference>
<dbReference type="Gene3D" id="3.90.320.10">
    <property type="match status" value="1"/>
</dbReference>
<evidence type="ECO:0000256" key="12">
    <source>
        <dbReference type="ARBA" id="ARBA00034808"/>
    </source>
</evidence>
<reference evidence="15" key="1">
    <citation type="submission" date="2016-10" db="EMBL/GenBank/DDBJ databases">
        <authorList>
            <person name="de Groot N.N."/>
        </authorList>
    </citation>
    <scope>NUCLEOTIDE SEQUENCE</scope>
</reference>
<dbReference type="InterPro" id="IPR000212">
    <property type="entry name" value="DNA_helicase_UvrD/REP"/>
</dbReference>
<dbReference type="NCBIfam" id="NF010487">
    <property type="entry name" value="PRK13909.1-4"/>
    <property type="match status" value="1"/>
</dbReference>
<evidence type="ECO:0000256" key="9">
    <source>
        <dbReference type="ARBA" id="ARBA00023204"/>
    </source>
</evidence>
<evidence type="ECO:0000256" key="8">
    <source>
        <dbReference type="ARBA" id="ARBA00023125"/>
    </source>
</evidence>
<dbReference type="Pfam" id="PF00580">
    <property type="entry name" value="UvrD-helicase"/>
    <property type="match status" value="1"/>
</dbReference>
<keyword evidence="10" id="KW-0413">Isomerase</keyword>
<dbReference type="PANTHER" id="PTHR11070:SF67">
    <property type="entry name" value="DNA 3'-5' HELICASE"/>
    <property type="match status" value="1"/>
</dbReference>
<evidence type="ECO:0000256" key="6">
    <source>
        <dbReference type="ARBA" id="ARBA00022839"/>
    </source>
</evidence>
<dbReference type="EMBL" id="FPHP01000042">
    <property type="protein sequence ID" value="SFV75511.1"/>
    <property type="molecule type" value="Genomic_DNA"/>
</dbReference>
<dbReference type="InterPro" id="IPR011335">
    <property type="entry name" value="Restrct_endonuc-II-like"/>
</dbReference>
<keyword evidence="9" id="KW-0234">DNA repair</keyword>
<dbReference type="InterPro" id="IPR014017">
    <property type="entry name" value="DNA_helicase_UvrD-like_C"/>
</dbReference>
<dbReference type="InterPro" id="IPR011604">
    <property type="entry name" value="PDDEXK-like_dom_sf"/>
</dbReference>
<evidence type="ECO:0000256" key="10">
    <source>
        <dbReference type="ARBA" id="ARBA00023235"/>
    </source>
</evidence>
<keyword evidence="5 15" id="KW-0347">Helicase</keyword>
<keyword evidence="8" id="KW-0238">DNA-binding</keyword>
<protein>
    <recommendedName>
        <fullName evidence="12">DNA 3'-5' helicase</fullName>
        <ecNumber evidence="12">5.6.2.4</ecNumber>
    </recommendedName>
</protein>
<dbReference type="SUPFAM" id="SSF52540">
    <property type="entry name" value="P-loop containing nucleoside triphosphate hydrolases"/>
    <property type="match status" value="1"/>
</dbReference>
<dbReference type="PROSITE" id="PS51198">
    <property type="entry name" value="UVRD_HELICASE_ATP_BIND"/>
    <property type="match status" value="1"/>
</dbReference>
<dbReference type="GO" id="GO:0043138">
    <property type="term" value="F:3'-5' DNA helicase activity"/>
    <property type="evidence" value="ECO:0007669"/>
    <property type="project" value="UniProtKB-EC"/>
</dbReference>
<keyword evidence="4" id="KW-0378">Hydrolase</keyword>
<dbReference type="Gene3D" id="3.40.50.300">
    <property type="entry name" value="P-loop containing nucleotide triphosphate hydrolases"/>
    <property type="match status" value="4"/>
</dbReference>
<dbReference type="AlphaFoldDB" id="A0A1W1D4F6"/>
<evidence type="ECO:0000256" key="1">
    <source>
        <dbReference type="ARBA" id="ARBA00022722"/>
    </source>
</evidence>
<dbReference type="PANTHER" id="PTHR11070">
    <property type="entry name" value="UVRD / RECB / PCRA DNA HELICASE FAMILY MEMBER"/>
    <property type="match status" value="1"/>
</dbReference>
<keyword evidence="7" id="KW-0067">ATP-binding</keyword>
<organism evidence="15">
    <name type="scientific">hydrothermal vent metagenome</name>
    <dbReference type="NCBI Taxonomy" id="652676"/>
    <lineage>
        <taxon>unclassified sequences</taxon>
        <taxon>metagenomes</taxon>
        <taxon>ecological metagenomes</taxon>
    </lineage>
</organism>
<dbReference type="Pfam" id="PF13361">
    <property type="entry name" value="UvrD_C"/>
    <property type="match status" value="2"/>
</dbReference>
<evidence type="ECO:0000256" key="4">
    <source>
        <dbReference type="ARBA" id="ARBA00022801"/>
    </source>
</evidence>
<keyword evidence="1" id="KW-0540">Nuclease</keyword>
<evidence type="ECO:0000256" key="2">
    <source>
        <dbReference type="ARBA" id="ARBA00022741"/>
    </source>
</evidence>
<dbReference type="GO" id="GO:0005829">
    <property type="term" value="C:cytosol"/>
    <property type="evidence" value="ECO:0007669"/>
    <property type="project" value="TreeGrafter"/>
</dbReference>
<comment type="catalytic activity">
    <reaction evidence="11">
        <text>Couples ATP hydrolysis with the unwinding of duplex DNA by translocating in the 3'-5' direction.</text>
        <dbReference type="EC" id="5.6.2.4"/>
    </reaction>
</comment>
<name>A0A1W1D4F6_9ZZZZ</name>
<dbReference type="InterPro" id="IPR027417">
    <property type="entry name" value="P-loop_NTPase"/>
</dbReference>
<evidence type="ECO:0000256" key="3">
    <source>
        <dbReference type="ARBA" id="ARBA00022763"/>
    </source>
</evidence>
<evidence type="ECO:0000256" key="13">
    <source>
        <dbReference type="ARBA" id="ARBA00048988"/>
    </source>
</evidence>
<keyword evidence="2" id="KW-0547">Nucleotide-binding</keyword>
<evidence type="ECO:0000256" key="5">
    <source>
        <dbReference type="ARBA" id="ARBA00022806"/>
    </source>
</evidence>
<feature type="domain" description="UvrD-like helicase ATP-binding" evidence="14">
    <location>
        <begin position="1"/>
        <end position="412"/>
    </location>
</feature>
<gene>
    <name evidence="15" type="ORF">MNB_SM-3-66</name>
</gene>
<accession>A0A1W1D4F6</accession>
<dbReference type="GO" id="GO:0003677">
    <property type="term" value="F:DNA binding"/>
    <property type="evidence" value="ECO:0007669"/>
    <property type="project" value="UniProtKB-KW"/>
</dbReference>
<evidence type="ECO:0000256" key="7">
    <source>
        <dbReference type="ARBA" id="ARBA00022840"/>
    </source>
</evidence>
<keyword evidence="3" id="KW-0227">DNA damage</keyword>
<evidence type="ECO:0000259" key="14">
    <source>
        <dbReference type="PROSITE" id="PS51198"/>
    </source>
</evidence>
<dbReference type="InterPro" id="IPR014016">
    <property type="entry name" value="UvrD-like_ATP-bd"/>
</dbReference>
<dbReference type="GO" id="GO:0005524">
    <property type="term" value="F:ATP binding"/>
    <property type="evidence" value="ECO:0007669"/>
    <property type="project" value="UniProtKB-KW"/>
</dbReference>
<dbReference type="GO" id="GO:0000725">
    <property type="term" value="P:recombinational repair"/>
    <property type="evidence" value="ECO:0007669"/>
    <property type="project" value="TreeGrafter"/>
</dbReference>
<keyword evidence="6" id="KW-0269">Exonuclease</keyword>
<proteinExistence type="predicted"/>
<evidence type="ECO:0000313" key="15">
    <source>
        <dbReference type="EMBL" id="SFV75511.1"/>
    </source>
</evidence>
<dbReference type="GO" id="GO:0004527">
    <property type="term" value="F:exonuclease activity"/>
    <property type="evidence" value="ECO:0007669"/>
    <property type="project" value="UniProtKB-KW"/>
</dbReference>